<dbReference type="AlphaFoldDB" id="A0A0A9FN55"/>
<organism evidence="2">
    <name type="scientific">Arundo donax</name>
    <name type="common">Giant reed</name>
    <name type="synonym">Donax arundinaceus</name>
    <dbReference type="NCBI Taxonomy" id="35708"/>
    <lineage>
        <taxon>Eukaryota</taxon>
        <taxon>Viridiplantae</taxon>
        <taxon>Streptophyta</taxon>
        <taxon>Embryophyta</taxon>
        <taxon>Tracheophyta</taxon>
        <taxon>Spermatophyta</taxon>
        <taxon>Magnoliopsida</taxon>
        <taxon>Liliopsida</taxon>
        <taxon>Poales</taxon>
        <taxon>Poaceae</taxon>
        <taxon>PACMAD clade</taxon>
        <taxon>Arundinoideae</taxon>
        <taxon>Arundineae</taxon>
        <taxon>Arundo</taxon>
    </lineage>
</organism>
<protein>
    <submittedName>
        <fullName evidence="2">Uncharacterized protein</fullName>
    </submittedName>
</protein>
<name>A0A0A9FN55_ARUDO</name>
<evidence type="ECO:0000313" key="2">
    <source>
        <dbReference type="EMBL" id="JAE12719.1"/>
    </source>
</evidence>
<reference evidence="2" key="1">
    <citation type="submission" date="2014-09" db="EMBL/GenBank/DDBJ databases">
        <authorList>
            <person name="Magalhaes I.L.F."/>
            <person name="Oliveira U."/>
            <person name="Santos F.R."/>
            <person name="Vidigal T.H.D.A."/>
            <person name="Brescovit A.D."/>
            <person name="Santos A.J."/>
        </authorList>
    </citation>
    <scope>NUCLEOTIDE SEQUENCE</scope>
    <source>
        <tissue evidence="2">Shoot tissue taken approximately 20 cm above the soil surface</tissue>
    </source>
</reference>
<dbReference type="EMBL" id="GBRH01185177">
    <property type="protein sequence ID" value="JAE12719.1"/>
    <property type="molecule type" value="Transcribed_RNA"/>
</dbReference>
<accession>A0A0A9FN55</accession>
<sequence length="82" mass="9619">MNGNCSMKMKLNRDLVRDSSYRIPNPKKKWFRDAFLSSTDQTHMVKRHWYSIGPENLPPTEHQGVNRFKAAKRTPSNRINST</sequence>
<evidence type="ECO:0000256" key="1">
    <source>
        <dbReference type="SAM" id="MobiDB-lite"/>
    </source>
</evidence>
<reference evidence="2" key="2">
    <citation type="journal article" date="2015" name="Data Brief">
        <title>Shoot transcriptome of the giant reed, Arundo donax.</title>
        <authorList>
            <person name="Barrero R.A."/>
            <person name="Guerrero F.D."/>
            <person name="Moolhuijzen P."/>
            <person name="Goolsby J.A."/>
            <person name="Tidwell J."/>
            <person name="Bellgard S.E."/>
            <person name="Bellgard M.I."/>
        </authorList>
    </citation>
    <scope>NUCLEOTIDE SEQUENCE</scope>
    <source>
        <tissue evidence="2">Shoot tissue taken approximately 20 cm above the soil surface</tissue>
    </source>
</reference>
<proteinExistence type="predicted"/>
<feature type="region of interest" description="Disordered" evidence="1">
    <location>
        <begin position="55"/>
        <end position="82"/>
    </location>
</feature>